<evidence type="ECO:0000313" key="13">
    <source>
        <dbReference type="Proteomes" id="UP000262172"/>
    </source>
</evidence>
<dbReference type="PANTHER" id="PTHR32309:SF13">
    <property type="entry name" value="FERRIC ENTEROBACTIN TRANSPORT PROTEIN FEPE"/>
    <property type="match status" value="1"/>
</dbReference>
<protein>
    <recommendedName>
        <fullName evidence="2">non-specific protein-tyrosine kinase</fullName>
        <ecNumber evidence="2">2.7.10.2</ecNumber>
    </recommendedName>
</protein>
<evidence type="ECO:0000256" key="1">
    <source>
        <dbReference type="ARBA" id="ARBA00007316"/>
    </source>
</evidence>
<dbReference type="InterPro" id="IPR005702">
    <property type="entry name" value="Wzc-like_C"/>
</dbReference>
<keyword evidence="7" id="KW-0829">Tyrosine-protein kinase</keyword>
<accession>A0A371NXN9</accession>
<sequence length="535" mass="55906">MRVWGRCRSRKRAFAHRQPGSTAVTVLDFLTLTRRGWKILVLAVVIGALAGAAYGFFAPKVYQASSTGFIAVEGDSVVAGSDEAVARAGSYVPLINSKQVRDAIAKESDLDPSQLNGALSASVVPGSTMIRVTATSSSPKSALALANGGLNGLVKVIDEIESKSGNTSGTSISIIPMDNAVEPTEPVSPKPTLAIGIGALAGLVAGFIVIFLRRALDVRVRAHTDITELMGTGVLGRVPDLGRKGKTDGDSHAQSIANEAFRQIRTGLRFSSVDAEVRVVMITSANQGEGKSMVAASLARVMAESGQRTLIIDADLRRPKVAHNFGIDGTVGLSGVLSGQVPAPSAIQTTKDPNLYVLPAGAIPPNPSEMLGSVALSKLLAEFRRDFFIIIDAPPVLPVTDASVVSTMVDGVVFVLAVGQTRKAEGAAARAQLQQVSARLLGVVLNKVSLKGGENGYGYGYGYGYYRQNRSYYVSPSKKDKKGVQRTTQAPAVIPVQNAPKPQTAAAPSPAPDDPTSAQQDAAAGVPTLRRSARS</sequence>
<dbReference type="GO" id="GO:0005524">
    <property type="term" value="F:ATP binding"/>
    <property type="evidence" value="ECO:0007669"/>
    <property type="project" value="UniProtKB-KW"/>
</dbReference>
<feature type="domain" description="CobQ/CobB/MinD/ParA nucleotide binding" evidence="11">
    <location>
        <begin position="280"/>
        <end position="449"/>
    </location>
</feature>
<evidence type="ECO:0000313" key="12">
    <source>
        <dbReference type="EMBL" id="REJ08056.1"/>
    </source>
</evidence>
<dbReference type="EC" id="2.7.10.2" evidence="2"/>
<dbReference type="CDD" id="cd05387">
    <property type="entry name" value="BY-kinase"/>
    <property type="match status" value="1"/>
</dbReference>
<comment type="similarity">
    <text evidence="1">Belongs to the CpsD/CapB family.</text>
</comment>
<evidence type="ECO:0000256" key="10">
    <source>
        <dbReference type="SAM" id="Phobius"/>
    </source>
</evidence>
<keyword evidence="6" id="KW-0067">ATP-binding</keyword>
<gene>
    <name evidence="12" type="ORF">DY023_01975</name>
</gene>
<dbReference type="Gene3D" id="3.40.50.300">
    <property type="entry name" value="P-loop containing nucleotide triphosphate hydrolases"/>
    <property type="match status" value="1"/>
</dbReference>
<dbReference type="EMBL" id="QUAB01000013">
    <property type="protein sequence ID" value="REJ08056.1"/>
    <property type="molecule type" value="Genomic_DNA"/>
</dbReference>
<evidence type="ECO:0000256" key="3">
    <source>
        <dbReference type="ARBA" id="ARBA00022679"/>
    </source>
</evidence>
<dbReference type="NCBIfam" id="TIGR01007">
    <property type="entry name" value="eps_fam"/>
    <property type="match status" value="1"/>
</dbReference>
<keyword evidence="4" id="KW-0547">Nucleotide-binding</keyword>
<keyword evidence="10" id="KW-0472">Membrane</keyword>
<dbReference type="InterPro" id="IPR027417">
    <property type="entry name" value="P-loop_NTPase"/>
</dbReference>
<dbReference type="GO" id="GO:0004715">
    <property type="term" value="F:non-membrane spanning protein tyrosine kinase activity"/>
    <property type="evidence" value="ECO:0007669"/>
    <property type="project" value="UniProtKB-EC"/>
</dbReference>
<evidence type="ECO:0000259" key="11">
    <source>
        <dbReference type="Pfam" id="PF01656"/>
    </source>
</evidence>
<feature type="compositionally biased region" description="Low complexity" evidence="9">
    <location>
        <begin position="499"/>
        <end position="519"/>
    </location>
</feature>
<evidence type="ECO:0000256" key="8">
    <source>
        <dbReference type="ARBA" id="ARBA00051245"/>
    </source>
</evidence>
<evidence type="ECO:0000256" key="6">
    <source>
        <dbReference type="ARBA" id="ARBA00022840"/>
    </source>
</evidence>
<dbReference type="PANTHER" id="PTHR32309">
    <property type="entry name" value="TYROSINE-PROTEIN KINASE"/>
    <property type="match status" value="1"/>
</dbReference>
<dbReference type="AlphaFoldDB" id="A0A371NXN9"/>
<dbReference type="GO" id="GO:0042802">
    <property type="term" value="F:identical protein binding"/>
    <property type="evidence" value="ECO:0007669"/>
    <property type="project" value="UniProtKB-ARBA"/>
</dbReference>
<keyword evidence="10" id="KW-1133">Transmembrane helix</keyword>
<reference evidence="12 13" key="1">
    <citation type="submission" date="2018-08" db="EMBL/GenBank/DDBJ databases">
        <title>Isolation, diversity and antifungal activity of Actinobacteria from cow dung.</title>
        <authorList>
            <person name="Ling L."/>
        </authorList>
    </citation>
    <scope>NUCLEOTIDE SEQUENCE [LARGE SCALE GENOMIC DNA]</scope>
    <source>
        <strain evidence="12 13">NEAU-LLE</strain>
    </source>
</reference>
<keyword evidence="5" id="KW-0418">Kinase</keyword>
<evidence type="ECO:0000256" key="2">
    <source>
        <dbReference type="ARBA" id="ARBA00011903"/>
    </source>
</evidence>
<name>A0A371NXN9_9MICO</name>
<dbReference type="OrthoDB" id="9812433at2"/>
<dbReference type="GO" id="GO:0005886">
    <property type="term" value="C:plasma membrane"/>
    <property type="evidence" value="ECO:0007669"/>
    <property type="project" value="UniProtKB-ARBA"/>
</dbReference>
<comment type="caution">
    <text evidence="12">The sequence shown here is derived from an EMBL/GenBank/DDBJ whole genome shotgun (WGS) entry which is preliminary data.</text>
</comment>
<feature type="region of interest" description="Disordered" evidence="9">
    <location>
        <begin position="476"/>
        <end position="535"/>
    </location>
</feature>
<feature type="transmembrane region" description="Helical" evidence="10">
    <location>
        <begin position="39"/>
        <end position="57"/>
    </location>
</feature>
<organism evidence="12 13">
    <name type="scientific">Microbacterium bovistercoris</name>
    <dbReference type="NCBI Taxonomy" id="2293570"/>
    <lineage>
        <taxon>Bacteria</taxon>
        <taxon>Bacillati</taxon>
        <taxon>Actinomycetota</taxon>
        <taxon>Actinomycetes</taxon>
        <taxon>Micrococcales</taxon>
        <taxon>Microbacteriaceae</taxon>
        <taxon>Microbacterium</taxon>
    </lineage>
</organism>
<keyword evidence="10" id="KW-0812">Transmembrane</keyword>
<proteinExistence type="inferred from homology"/>
<dbReference type="Proteomes" id="UP000262172">
    <property type="component" value="Unassembled WGS sequence"/>
</dbReference>
<keyword evidence="13" id="KW-1185">Reference proteome</keyword>
<dbReference type="Pfam" id="PF01656">
    <property type="entry name" value="CbiA"/>
    <property type="match status" value="1"/>
</dbReference>
<dbReference type="InterPro" id="IPR050445">
    <property type="entry name" value="Bact_polysacc_biosynth/exp"/>
</dbReference>
<evidence type="ECO:0000256" key="4">
    <source>
        <dbReference type="ARBA" id="ARBA00022741"/>
    </source>
</evidence>
<feature type="transmembrane region" description="Helical" evidence="10">
    <location>
        <begin position="193"/>
        <end position="212"/>
    </location>
</feature>
<dbReference type="InterPro" id="IPR002586">
    <property type="entry name" value="CobQ/CobB/MinD/ParA_Nub-bd_dom"/>
</dbReference>
<evidence type="ECO:0000256" key="5">
    <source>
        <dbReference type="ARBA" id="ARBA00022777"/>
    </source>
</evidence>
<dbReference type="FunFam" id="3.40.50.300:FF:000527">
    <property type="entry name" value="Tyrosine-protein kinase etk"/>
    <property type="match status" value="1"/>
</dbReference>
<comment type="catalytic activity">
    <reaction evidence="8">
        <text>L-tyrosyl-[protein] + ATP = O-phospho-L-tyrosyl-[protein] + ADP + H(+)</text>
        <dbReference type="Rhea" id="RHEA:10596"/>
        <dbReference type="Rhea" id="RHEA-COMP:10136"/>
        <dbReference type="Rhea" id="RHEA-COMP:20101"/>
        <dbReference type="ChEBI" id="CHEBI:15378"/>
        <dbReference type="ChEBI" id="CHEBI:30616"/>
        <dbReference type="ChEBI" id="CHEBI:46858"/>
        <dbReference type="ChEBI" id="CHEBI:61978"/>
        <dbReference type="ChEBI" id="CHEBI:456216"/>
        <dbReference type="EC" id="2.7.10.2"/>
    </reaction>
</comment>
<dbReference type="SUPFAM" id="SSF52540">
    <property type="entry name" value="P-loop containing nucleoside triphosphate hydrolases"/>
    <property type="match status" value="1"/>
</dbReference>
<evidence type="ECO:0000256" key="9">
    <source>
        <dbReference type="SAM" id="MobiDB-lite"/>
    </source>
</evidence>
<keyword evidence="3" id="KW-0808">Transferase</keyword>
<evidence type="ECO:0000256" key="7">
    <source>
        <dbReference type="ARBA" id="ARBA00023137"/>
    </source>
</evidence>